<evidence type="ECO:0000313" key="6">
    <source>
        <dbReference type="EMBL" id="SDM51727.1"/>
    </source>
</evidence>
<evidence type="ECO:0000256" key="4">
    <source>
        <dbReference type="ARBA" id="ARBA00023163"/>
    </source>
</evidence>
<evidence type="ECO:0000259" key="5">
    <source>
        <dbReference type="PROSITE" id="PS50931"/>
    </source>
</evidence>
<dbReference type="Pfam" id="PF03466">
    <property type="entry name" value="LysR_substrate"/>
    <property type="match status" value="1"/>
</dbReference>
<dbReference type="FunFam" id="1.10.10.10:FF:000001">
    <property type="entry name" value="LysR family transcriptional regulator"/>
    <property type="match status" value="1"/>
</dbReference>
<dbReference type="PRINTS" id="PR00039">
    <property type="entry name" value="HTHLYSR"/>
</dbReference>
<dbReference type="PANTHER" id="PTHR30346">
    <property type="entry name" value="TRANSCRIPTIONAL DUAL REGULATOR HCAR-RELATED"/>
    <property type="match status" value="1"/>
</dbReference>
<dbReference type="InterPro" id="IPR036390">
    <property type="entry name" value="WH_DNA-bd_sf"/>
</dbReference>
<dbReference type="Proteomes" id="UP000214880">
    <property type="component" value="Unassembled WGS sequence"/>
</dbReference>
<keyword evidence="2" id="KW-0805">Transcription regulation</keyword>
<accession>A0A1G9TVM6</accession>
<organism evidence="6 7">
    <name type="scientific">Dendrosporobacter quercicolus</name>
    <dbReference type="NCBI Taxonomy" id="146817"/>
    <lineage>
        <taxon>Bacteria</taxon>
        <taxon>Bacillati</taxon>
        <taxon>Bacillota</taxon>
        <taxon>Negativicutes</taxon>
        <taxon>Selenomonadales</taxon>
        <taxon>Sporomusaceae</taxon>
        <taxon>Dendrosporobacter</taxon>
    </lineage>
</organism>
<evidence type="ECO:0000256" key="1">
    <source>
        <dbReference type="ARBA" id="ARBA00009437"/>
    </source>
</evidence>
<dbReference type="InterPro" id="IPR000847">
    <property type="entry name" value="LysR_HTH_N"/>
</dbReference>
<keyword evidence="3" id="KW-0238">DNA-binding</keyword>
<dbReference type="AlphaFoldDB" id="A0A1G9TVM6"/>
<dbReference type="GO" id="GO:0032993">
    <property type="term" value="C:protein-DNA complex"/>
    <property type="evidence" value="ECO:0007669"/>
    <property type="project" value="TreeGrafter"/>
</dbReference>
<dbReference type="CDD" id="cd05466">
    <property type="entry name" value="PBP2_LTTR_substrate"/>
    <property type="match status" value="1"/>
</dbReference>
<dbReference type="EMBL" id="FNHB01000005">
    <property type="protein sequence ID" value="SDM51727.1"/>
    <property type="molecule type" value="Genomic_DNA"/>
</dbReference>
<proteinExistence type="inferred from homology"/>
<dbReference type="PANTHER" id="PTHR30346:SF28">
    <property type="entry name" value="HTH-TYPE TRANSCRIPTIONAL REGULATOR CYNR"/>
    <property type="match status" value="1"/>
</dbReference>
<reference evidence="6 7" key="1">
    <citation type="submission" date="2016-10" db="EMBL/GenBank/DDBJ databases">
        <authorList>
            <person name="de Groot N.N."/>
        </authorList>
    </citation>
    <scope>NUCLEOTIDE SEQUENCE [LARGE SCALE GENOMIC DNA]</scope>
    <source>
        <strain evidence="6 7">DSM 1736</strain>
    </source>
</reference>
<keyword evidence="7" id="KW-1185">Reference proteome</keyword>
<name>A0A1G9TVM6_9FIRM</name>
<evidence type="ECO:0000256" key="3">
    <source>
        <dbReference type="ARBA" id="ARBA00023125"/>
    </source>
</evidence>
<dbReference type="PROSITE" id="PS50931">
    <property type="entry name" value="HTH_LYSR"/>
    <property type="match status" value="1"/>
</dbReference>
<dbReference type="Gene3D" id="1.10.10.10">
    <property type="entry name" value="Winged helix-like DNA-binding domain superfamily/Winged helix DNA-binding domain"/>
    <property type="match status" value="1"/>
</dbReference>
<evidence type="ECO:0000313" key="7">
    <source>
        <dbReference type="Proteomes" id="UP000214880"/>
    </source>
</evidence>
<dbReference type="GO" id="GO:0003677">
    <property type="term" value="F:DNA binding"/>
    <property type="evidence" value="ECO:0007669"/>
    <property type="project" value="UniProtKB-KW"/>
</dbReference>
<keyword evidence="4" id="KW-0804">Transcription</keyword>
<feature type="domain" description="HTH lysR-type" evidence="5">
    <location>
        <begin position="1"/>
        <end position="58"/>
    </location>
</feature>
<comment type="similarity">
    <text evidence="1">Belongs to the LysR transcriptional regulatory family.</text>
</comment>
<dbReference type="Gene3D" id="3.40.190.290">
    <property type="match status" value="1"/>
</dbReference>
<dbReference type="Pfam" id="PF00126">
    <property type="entry name" value="HTH_1"/>
    <property type="match status" value="1"/>
</dbReference>
<dbReference type="OrthoDB" id="9803714at2"/>
<dbReference type="InterPro" id="IPR005119">
    <property type="entry name" value="LysR_subst-bd"/>
</dbReference>
<dbReference type="InterPro" id="IPR036388">
    <property type="entry name" value="WH-like_DNA-bd_sf"/>
</dbReference>
<gene>
    <name evidence="6" type="ORF">SAMN04488502_105104</name>
</gene>
<evidence type="ECO:0000256" key="2">
    <source>
        <dbReference type="ARBA" id="ARBA00023015"/>
    </source>
</evidence>
<protein>
    <submittedName>
        <fullName evidence="6">Transcriptional regulator, LysR family</fullName>
    </submittedName>
</protein>
<dbReference type="SUPFAM" id="SSF46785">
    <property type="entry name" value="Winged helix' DNA-binding domain"/>
    <property type="match status" value="1"/>
</dbReference>
<sequence>MEFRQLRYFLAVAEEGQITKAAKRLNITQPPLSQQLILLEQELGVKLLERNKKQISLTEAGYLLQTRAEQILELAKTTMNDIQEVSEGVKGKLMIGAITSSGRSIIPEHIQQFHQLYPRVSFDLKQGETRKILELLNAGLIELGIVRFPFDSEIYDFITLPEESMVAVAAPGIFEPAAEPNLRLDDLRNENLLIHRRHETIILEYCHQMGFEPFILCTSDDITPLLIWANLGIGVAIVPKSSVSLLAGDSLKVREISSPLLTTTRAVIWHKKRSLSPVAARFIELFK</sequence>
<dbReference type="RefSeq" id="WP_092072931.1">
    <property type="nucleotide sequence ID" value="NZ_FNHB01000005.1"/>
</dbReference>
<dbReference type="GO" id="GO:0003700">
    <property type="term" value="F:DNA-binding transcription factor activity"/>
    <property type="evidence" value="ECO:0007669"/>
    <property type="project" value="InterPro"/>
</dbReference>
<dbReference type="SUPFAM" id="SSF53850">
    <property type="entry name" value="Periplasmic binding protein-like II"/>
    <property type="match status" value="1"/>
</dbReference>